<reference evidence="2" key="1">
    <citation type="submission" date="2025-08" db="UniProtKB">
        <authorList>
            <consortium name="Ensembl"/>
        </authorList>
    </citation>
    <scope>IDENTIFICATION</scope>
</reference>
<dbReference type="GO" id="GO:0007155">
    <property type="term" value="P:cell adhesion"/>
    <property type="evidence" value="ECO:0007669"/>
    <property type="project" value="TreeGrafter"/>
</dbReference>
<dbReference type="GO" id="GO:0005178">
    <property type="term" value="F:integrin binding"/>
    <property type="evidence" value="ECO:0007669"/>
    <property type="project" value="TreeGrafter"/>
</dbReference>
<evidence type="ECO:0000259" key="1">
    <source>
        <dbReference type="Pfam" id="PF26141"/>
    </source>
</evidence>
<feature type="domain" description="PMEL/NMB N-terminal" evidence="1">
    <location>
        <begin position="33"/>
        <end position="155"/>
    </location>
</feature>
<dbReference type="AlphaFoldDB" id="A0A8B9L488"/>
<protein>
    <recommendedName>
        <fullName evidence="1">PMEL/NMB N-terminal domain-containing protein</fullName>
    </recommendedName>
</protein>
<dbReference type="Pfam" id="PF26141">
    <property type="entry name" value="PMEL_NMB_N"/>
    <property type="match status" value="1"/>
</dbReference>
<sequence>IMVLYVLINFIYITHHKPPFPYPILGWEPDTNPWDDGLYPPFPRLLSHRHGKPKVRLTSDSPAMNGSSITFSARLEYPPCQREDQSGNLLYDEPCEDGMVEASGASLSTALPQVTQSHLNTGYTRCNVFPDGKPFPLHSDWRRRGYVYVWHTMGKNPVRETSLHILQVMILPPSLFLSLQIRSPWL</sequence>
<dbReference type="PANTHER" id="PTHR11861:SF11">
    <property type="entry name" value="TRANSMEMBRANE GLYCOPROTEIN NMB"/>
    <property type="match status" value="1"/>
</dbReference>
<dbReference type="InterPro" id="IPR059017">
    <property type="entry name" value="PMEL_NMB_N"/>
</dbReference>
<evidence type="ECO:0000313" key="2">
    <source>
        <dbReference type="Ensembl" id="ENSAMXP00005046913.1"/>
    </source>
</evidence>
<accession>A0A8B9L488</accession>
<dbReference type="Proteomes" id="UP000694621">
    <property type="component" value="Unplaced"/>
</dbReference>
<dbReference type="PANTHER" id="PTHR11861">
    <property type="entry name" value="MELANOCYTE PROTEIN PMEL 17-RELATED"/>
    <property type="match status" value="1"/>
</dbReference>
<dbReference type="GO" id="GO:0005886">
    <property type="term" value="C:plasma membrane"/>
    <property type="evidence" value="ECO:0007669"/>
    <property type="project" value="TreeGrafter"/>
</dbReference>
<evidence type="ECO:0000313" key="3">
    <source>
        <dbReference type="Proteomes" id="UP000694621"/>
    </source>
</evidence>
<organism evidence="2 3">
    <name type="scientific">Astyanax mexicanus</name>
    <name type="common">Blind cave fish</name>
    <name type="synonym">Astyanax fasciatus mexicanus</name>
    <dbReference type="NCBI Taxonomy" id="7994"/>
    <lineage>
        <taxon>Eukaryota</taxon>
        <taxon>Metazoa</taxon>
        <taxon>Chordata</taxon>
        <taxon>Craniata</taxon>
        <taxon>Vertebrata</taxon>
        <taxon>Euteleostomi</taxon>
        <taxon>Actinopterygii</taxon>
        <taxon>Neopterygii</taxon>
        <taxon>Teleostei</taxon>
        <taxon>Ostariophysi</taxon>
        <taxon>Characiformes</taxon>
        <taxon>Characoidei</taxon>
        <taxon>Acestrorhamphidae</taxon>
        <taxon>Acestrorhamphinae</taxon>
        <taxon>Astyanax</taxon>
    </lineage>
</organism>
<dbReference type="Ensembl" id="ENSAMXT00005050955.1">
    <property type="protein sequence ID" value="ENSAMXP00005046913.1"/>
    <property type="gene ID" value="ENSAMXG00005021582.1"/>
</dbReference>
<dbReference type="InterPro" id="IPR045219">
    <property type="entry name" value="PKAT"/>
</dbReference>
<name>A0A8B9L488_ASTMX</name>
<proteinExistence type="predicted"/>